<keyword evidence="4" id="KW-1185">Reference proteome</keyword>
<dbReference type="InterPro" id="IPR014748">
    <property type="entry name" value="Enoyl-CoA_hydra_C"/>
</dbReference>
<dbReference type="Pfam" id="PF00378">
    <property type="entry name" value="ECH_1"/>
    <property type="match status" value="1"/>
</dbReference>
<protein>
    <submittedName>
        <fullName evidence="3">Enoyl-CoA hydratase</fullName>
    </submittedName>
</protein>
<dbReference type="AlphaFoldDB" id="A0A845BNP7"/>
<sequence length="259" mass="27850">MINFEIRDSIAWLTLTRPAAFNALNTAGIIELGEIANRLSHDKNVRALVITGSGDKAFCAGGDVSTFVEQSARVGELLQEMTDPLNIAVARLMRLDIPVIAAVNGVAAGVGLSLVALADIAICSDNARFTTAYTQIGYTPDGGSSWLLPRLIGQRRAMELYLTGRTLSAAEALDWGLVNQVVAADALADTVTTLARRLAQGPTRAYGKVKALLLETHQNTLENHLALEARTIIAQSQTRDGHEGVRAFVEKRKPDFRGE</sequence>
<comment type="caution">
    <text evidence="3">The sequence shown here is derived from an EMBL/GenBank/DDBJ whole genome shotgun (WGS) entry which is preliminary data.</text>
</comment>
<dbReference type="GO" id="GO:0016829">
    <property type="term" value="F:lyase activity"/>
    <property type="evidence" value="ECO:0007669"/>
    <property type="project" value="UniProtKB-KW"/>
</dbReference>
<dbReference type="SUPFAM" id="SSF52096">
    <property type="entry name" value="ClpP/crotonase"/>
    <property type="match status" value="1"/>
</dbReference>
<organism evidence="3 4">
    <name type="scientific">Craterilacuibacter sinensis</name>
    <dbReference type="NCBI Taxonomy" id="2686017"/>
    <lineage>
        <taxon>Bacteria</taxon>
        <taxon>Pseudomonadati</taxon>
        <taxon>Pseudomonadota</taxon>
        <taxon>Betaproteobacteria</taxon>
        <taxon>Neisseriales</taxon>
        <taxon>Neisseriaceae</taxon>
        <taxon>Craterilacuibacter</taxon>
    </lineage>
</organism>
<evidence type="ECO:0000313" key="3">
    <source>
        <dbReference type="EMBL" id="MXR37985.1"/>
    </source>
</evidence>
<dbReference type="InterPro" id="IPR001753">
    <property type="entry name" value="Enoyl-CoA_hydra/iso"/>
</dbReference>
<gene>
    <name evidence="3" type="ORF">GQF02_13475</name>
</gene>
<proteinExistence type="inferred from homology"/>
<dbReference type="GO" id="GO:0006635">
    <property type="term" value="P:fatty acid beta-oxidation"/>
    <property type="evidence" value="ECO:0007669"/>
    <property type="project" value="TreeGrafter"/>
</dbReference>
<dbReference type="Gene3D" id="3.90.226.10">
    <property type="entry name" value="2-enoyl-CoA Hydratase, Chain A, domain 1"/>
    <property type="match status" value="1"/>
</dbReference>
<dbReference type="PANTHER" id="PTHR11941">
    <property type="entry name" value="ENOYL-COA HYDRATASE-RELATED"/>
    <property type="match status" value="1"/>
</dbReference>
<keyword evidence="2" id="KW-0456">Lyase</keyword>
<evidence type="ECO:0000256" key="2">
    <source>
        <dbReference type="ARBA" id="ARBA00023239"/>
    </source>
</evidence>
<name>A0A845BNP7_9NEIS</name>
<dbReference type="EMBL" id="WSSB01000014">
    <property type="protein sequence ID" value="MXR37985.1"/>
    <property type="molecule type" value="Genomic_DNA"/>
</dbReference>
<dbReference type="InterPro" id="IPR029045">
    <property type="entry name" value="ClpP/crotonase-like_dom_sf"/>
</dbReference>
<accession>A0A845BNP7</accession>
<reference evidence="3 4" key="1">
    <citation type="submission" date="2019-12" db="EMBL/GenBank/DDBJ databases">
        <title>Neisseriaceae gen. nov. sp. Genome sequencing and assembly.</title>
        <authorList>
            <person name="Liu Z."/>
            <person name="Li A."/>
        </authorList>
    </citation>
    <scope>NUCLEOTIDE SEQUENCE [LARGE SCALE GENOMIC DNA]</scope>
    <source>
        <strain evidence="3 4">B2N2-7</strain>
    </source>
</reference>
<dbReference type="CDD" id="cd06558">
    <property type="entry name" value="crotonase-like"/>
    <property type="match status" value="1"/>
</dbReference>
<comment type="similarity">
    <text evidence="1">Belongs to the enoyl-CoA hydratase/isomerase family.</text>
</comment>
<dbReference type="Gene3D" id="1.10.12.10">
    <property type="entry name" value="Lyase 2-enoyl-coa Hydratase, Chain A, domain 2"/>
    <property type="match status" value="1"/>
</dbReference>
<evidence type="ECO:0000313" key="4">
    <source>
        <dbReference type="Proteomes" id="UP000467214"/>
    </source>
</evidence>
<evidence type="ECO:0000256" key="1">
    <source>
        <dbReference type="ARBA" id="ARBA00005254"/>
    </source>
</evidence>
<dbReference type="PANTHER" id="PTHR11941:SF133">
    <property type="entry name" value="1,2-EPOXYPHENYLACETYL-COA ISOMERASE"/>
    <property type="match status" value="1"/>
</dbReference>
<dbReference type="Proteomes" id="UP000467214">
    <property type="component" value="Unassembled WGS sequence"/>
</dbReference>